<reference evidence="2 3" key="1">
    <citation type="submission" date="2019-08" db="EMBL/GenBank/DDBJ databases">
        <title>Genomes of Antarctic Bizionia species.</title>
        <authorList>
            <person name="Bowman J.P."/>
        </authorList>
    </citation>
    <scope>NUCLEOTIDE SEQUENCE [LARGE SCALE GENOMIC DNA]</scope>
    <source>
        <strain evidence="2 3">APA-1</strain>
    </source>
</reference>
<gene>
    <name evidence="2" type="ORF">ES675_02810</name>
</gene>
<dbReference type="SUPFAM" id="SSF88713">
    <property type="entry name" value="Glycoside hydrolase/deacetylase"/>
    <property type="match status" value="1"/>
</dbReference>
<dbReference type="CDD" id="cd10932">
    <property type="entry name" value="CE4_u8"/>
    <property type="match status" value="1"/>
</dbReference>
<keyword evidence="1" id="KW-0175">Coiled coil</keyword>
<dbReference type="GO" id="GO:0005975">
    <property type="term" value="P:carbohydrate metabolic process"/>
    <property type="evidence" value="ECO:0007669"/>
    <property type="project" value="InterPro"/>
</dbReference>
<evidence type="ECO:0000313" key="3">
    <source>
        <dbReference type="Proteomes" id="UP000324358"/>
    </source>
</evidence>
<dbReference type="OrthoDB" id="8597776at2"/>
<dbReference type="AlphaFoldDB" id="A0A5D0R2P2"/>
<dbReference type="Proteomes" id="UP000324358">
    <property type="component" value="Unassembled WGS sequence"/>
</dbReference>
<protein>
    <submittedName>
        <fullName evidence="2">Polysaccharide deacetylase family protein</fullName>
    </submittedName>
</protein>
<accession>A0A5D0R2P2</accession>
<keyword evidence="3" id="KW-1185">Reference proteome</keyword>
<dbReference type="RefSeq" id="WP_066254146.1">
    <property type="nucleotide sequence ID" value="NZ_VSKL01000001.1"/>
</dbReference>
<dbReference type="Gene3D" id="3.20.20.370">
    <property type="entry name" value="Glycoside hydrolase/deacetylase"/>
    <property type="match status" value="1"/>
</dbReference>
<dbReference type="EMBL" id="VSKL01000001">
    <property type="protein sequence ID" value="TYB75081.1"/>
    <property type="molecule type" value="Genomic_DNA"/>
</dbReference>
<comment type="caution">
    <text evidence="2">The sequence shown here is derived from an EMBL/GenBank/DDBJ whole genome shotgun (WGS) entry which is preliminary data.</text>
</comment>
<dbReference type="InterPro" id="IPR011330">
    <property type="entry name" value="Glyco_hydro/deAcase_b/a-brl"/>
</dbReference>
<proteinExistence type="predicted"/>
<organism evidence="2 3">
    <name type="scientific">Bizionia algoritergicola</name>
    <dbReference type="NCBI Taxonomy" id="291187"/>
    <lineage>
        <taxon>Bacteria</taxon>
        <taxon>Pseudomonadati</taxon>
        <taxon>Bacteroidota</taxon>
        <taxon>Flavobacteriia</taxon>
        <taxon>Flavobacteriales</taxon>
        <taxon>Flavobacteriaceae</taxon>
        <taxon>Bizionia</taxon>
    </lineage>
</organism>
<feature type="coiled-coil region" evidence="1">
    <location>
        <begin position="54"/>
        <end position="81"/>
    </location>
</feature>
<name>A0A5D0R2P2_9FLAO</name>
<sequence length="328" mass="37976">MTIYITLDYELFFGSQSGGIDDCIINPTNELLKIVDPYNVKIVFFVDVGYIDKLNEFKQQYPELQEDYKKITSQIKSLSENGHGIELHIHPHWENTVYDGEKWVFDTSQYKLQDFSKEEAYAIVNKYTTLLNSISGNKAIAYRAGGWSAQPFSHISEALKDAGIHIDSTTYPKGYHQSKHQAYDFRNVAQYKTEYRFENDITVEDPNGHFTEYPISSYRLSPVFFWRFALEKIKKDKKHVSFGNGSAISKPKIEVIKLMTRFSNSVVSIDGYKASYMPKAFKKYIKNTDNAGHFVLIGHPKAFTPYSLQETKKFIKNTYKNHTFSIFK</sequence>
<evidence type="ECO:0000313" key="2">
    <source>
        <dbReference type="EMBL" id="TYB75081.1"/>
    </source>
</evidence>
<evidence type="ECO:0000256" key="1">
    <source>
        <dbReference type="SAM" id="Coils"/>
    </source>
</evidence>